<dbReference type="GO" id="GO:0010506">
    <property type="term" value="P:regulation of autophagy"/>
    <property type="evidence" value="ECO:0007669"/>
    <property type="project" value="TreeGrafter"/>
</dbReference>
<dbReference type="PANTHER" id="PTHR21324">
    <property type="entry name" value="FASTING-INDUCIBLE INTEGRAL MEMBRANE PROTEIN TM6P1-RELATED"/>
    <property type="match status" value="1"/>
</dbReference>
<dbReference type="GO" id="GO:0012505">
    <property type="term" value="C:endomembrane system"/>
    <property type="evidence" value="ECO:0007669"/>
    <property type="project" value="UniProtKB-SubCell"/>
</dbReference>
<dbReference type="AlphaFoldDB" id="A0A9Q1CVI4"/>
<feature type="transmembrane region" description="Helical" evidence="6">
    <location>
        <begin position="159"/>
        <end position="181"/>
    </location>
</feature>
<dbReference type="Proteomes" id="UP001152803">
    <property type="component" value="Unassembled WGS sequence"/>
</dbReference>
<dbReference type="InterPro" id="IPR019402">
    <property type="entry name" value="CWH43_N"/>
</dbReference>
<comment type="similarity">
    <text evidence="2">Belongs to the DRAM/TMEM150 family.</text>
</comment>
<dbReference type="OrthoDB" id="191706at2759"/>
<dbReference type="GO" id="GO:0005764">
    <property type="term" value="C:lysosome"/>
    <property type="evidence" value="ECO:0007669"/>
    <property type="project" value="TreeGrafter"/>
</dbReference>
<sequence length="236" mass="26270">MFWSLEGTSFLPVFLVIWSSSTFIIPYVTAVLEEHVDVIFPYISDTGRDPPESGVFGLMTAITAFTSMVTMFARYKYLQKLQEVVAEARPGLNLAALVCGLVSCLGMCIVGTFQESVLEKPHLVGAFLFFVCGVAYIVMQSAISYRMQPHGSSLCVCRARAAISVMSVLVAIPMIVCTGLLKMMDEWDMSRLHSIGLAGASCEWIVAFGFIFFFFSYIDEFKRFRLTLSLEMLAFN</sequence>
<feature type="transmembrane region" description="Helical" evidence="6">
    <location>
        <begin position="193"/>
        <end position="218"/>
    </location>
</feature>
<evidence type="ECO:0000313" key="8">
    <source>
        <dbReference type="EMBL" id="KAJ8250019.1"/>
    </source>
</evidence>
<dbReference type="EMBL" id="JAFJMO010000019">
    <property type="protein sequence ID" value="KAJ8250019.1"/>
    <property type="molecule type" value="Genomic_DNA"/>
</dbReference>
<keyword evidence="9" id="KW-1185">Reference proteome</keyword>
<proteinExistence type="inferred from homology"/>
<comment type="caution">
    <text evidence="8">The sequence shown here is derived from an EMBL/GenBank/DDBJ whole genome shotgun (WGS) entry which is preliminary data.</text>
</comment>
<reference evidence="8" key="1">
    <citation type="journal article" date="2023" name="Science">
        <title>Genome structures resolve the early diversification of teleost fishes.</title>
        <authorList>
            <person name="Parey E."/>
            <person name="Louis A."/>
            <person name="Montfort J."/>
            <person name="Bouchez O."/>
            <person name="Roques C."/>
            <person name="Iampietro C."/>
            <person name="Lluch J."/>
            <person name="Castinel A."/>
            <person name="Donnadieu C."/>
            <person name="Desvignes T."/>
            <person name="Floi Bucao C."/>
            <person name="Jouanno E."/>
            <person name="Wen M."/>
            <person name="Mejri S."/>
            <person name="Dirks R."/>
            <person name="Jansen H."/>
            <person name="Henkel C."/>
            <person name="Chen W.J."/>
            <person name="Zahm M."/>
            <person name="Cabau C."/>
            <person name="Klopp C."/>
            <person name="Thompson A.W."/>
            <person name="Robinson-Rechavi M."/>
            <person name="Braasch I."/>
            <person name="Lecointre G."/>
            <person name="Bobe J."/>
            <person name="Postlethwait J.H."/>
            <person name="Berthelot C."/>
            <person name="Roest Crollius H."/>
            <person name="Guiguen Y."/>
        </authorList>
    </citation>
    <scope>NUCLEOTIDE SEQUENCE</scope>
    <source>
        <strain evidence="8">Concon-B</strain>
    </source>
</reference>
<organism evidence="8 9">
    <name type="scientific">Conger conger</name>
    <name type="common">Conger eel</name>
    <name type="synonym">Muraena conger</name>
    <dbReference type="NCBI Taxonomy" id="82655"/>
    <lineage>
        <taxon>Eukaryota</taxon>
        <taxon>Metazoa</taxon>
        <taxon>Chordata</taxon>
        <taxon>Craniata</taxon>
        <taxon>Vertebrata</taxon>
        <taxon>Euteleostomi</taxon>
        <taxon>Actinopterygii</taxon>
        <taxon>Neopterygii</taxon>
        <taxon>Teleostei</taxon>
        <taxon>Anguilliformes</taxon>
        <taxon>Congridae</taxon>
        <taxon>Conger</taxon>
    </lineage>
</organism>
<evidence type="ECO:0000256" key="5">
    <source>
        <dbReference type="ARBA" id="ARBA00023136"/>
    </source>
</evidence>
<keyword evidence="5 6" id="KW-0472">Membrane</keyword>
<evidence type="ECO:0000256" key="6">
    <source>
        <dbReference type="SAM" id="Phobius"/>
    </source>
</evidence>
<feature type="domain" description="CWH43-like N-terminal" evidence="7">
    <location>
        <begin position="9"/>
        <end position="223"/>
    </location>
</feature>
<evidence type="ECO:0000259" key="7">
    <source>
        <dbReference type="Pfam" id="PF10277"/>
    </source>
</evidence>
<name>A0A9Q1CVI4_CONCO</name>
<keyword evidence="3 6" id="KW-0812">Transmembrane</keyword>
<dbReference type="InterPro" id="IPR050911">
    <property type="entry name" value="DRAM/TMEM150_Autophagy_Mod"/>
</dbReference>
<evidence type="ECO:0000313" key="9">
    <source>
        <dbReference type="Proteomes" id="UP001152803"/>
    </source>
</evidence>
<keyword evidence="4 6" id="KW-1133">Transmembrane helix</keyword>
<protein>
    <recommendedName>
        <fullName evidence="7">CWH43-like N-terminal domain-containing protein</fullName>
    </recommendedName>
</protein>
<evidence type="ECO:0000256" key="1">
    <source>
        <dbReference type="ARBA" id="ARBA00004127"/>
    </source>
</evidence>
<evidence type="ECO:0000256" key="3">
    <source>
        <dbReference type="ARBA" id="ARBA00022692"/>
    </source>
</evidence>
<dbReference type="Pfam" id="PF10277">
    <property type="entry name" value="Frag1"/>
    <property type="match status" value="1"/>
</dbReference>
<evidence type="ECO:0000256" key="2">
    <source>
        <dbReference type="ARBA" id="ARBA00006565"/>
    </source>
</evidence>
<dbReference type="PANTHER" id="PTHR21324:SF11">
    <property type="entry name" value="DNA DAMAGE-REGULATED AUTOPHAGY MODULATOR PROTEIN 1"/>
    <property type="match status" value="1"/>
</dbReference>
<feature type="transmembrane region" description="Helical" evidence="6">
    <location>
        <begin position="54"/>
        <end position="73"/>
    </location>
</feature>
<comment type="subcellular location">
    <subcellularLocation>
        <location evidence="1">Endomembrane system</location>
        <topology evidence="1">Multi-pass membrane protein</topology>
    </subcellularLocation>
</comment>
<accession>A0A9Q1CVI4</accession>
<evidence type="ECO:0000256" key="4">
    <source>
        <dbReference type="ARBA" id="ARBA00022989"/>
    </source>
</evidence>
<feature type="transmembrane region" description="Helical" evidence="6">
    <location>
        <begin position="126"/>
        <end position="147"/>
    </location>
</feature>
<gene>
    <name evidence="8" type="ORF">COCON_G00232350</name>
</gene>
<feature type="transmembrane region" description="Helical" evidence="6">
    <location>
        <begin position="94"/>
        <end position="114"/>
    </location>
</feature>